<gene>
    <name evidence="1" type="ORF">NIDE1605</name>
</gene>
<dbReference type="KEGG" id="nde:NIDE1605"/>
<reference evidence="1 2" key="1">
    <citation type="journal article" date="2010" name="Proc. Natl. Acad. Sci. U.S.A.">
        <title>A Nitrospira metagenome illuminates the physiology and evolution of globally important nitrite-oxidizing bacteria.</title>
        <authorList>
            <person name="Lucker S."/>
            <person name="Wagner M."/>
            <person name="Maixner F."/>
            <person name="Pelletier E."/>
            <person name="Koch H."/>
            <person name="Vacherie B."/>
            <person name="Rattei T."/>
            <person name="Sinninghe Damste J."/>
            <person name="Spieck E."/>
            <person name="Le Paslier D."/>
            <person name="Daims H."/>
        </authorList>
    </citation>
    <scope>NUCLEOTIDE SEQUENCE [LARGE SCALE GENOMIC DNA]</scope>
</reference>
<keyword evidence="2" id="KW-1185">Reference proteome</keyword>
<protein>
    <submittedName>
        <fullName evidence="1">Uncharacterized protein</fullName>
    </submittedName>
</protein>
<dbReference type="Proteomes" id="UP000001660">
    <property type="component" value="Chromosome"/>
</dbReference>
<accession>D8PDN1</accession>
<proteinExistence type="predicted"/>
<evidence type="ECO:0000313" key="2">
    <source>
        <dbReference type="Proteomes" id="UP000001660"/>
    </source>
</evidence>
<dbReference type="AlphaFoldDB" id="D8PDN1"/>
<organism evidence="1 2">
    <name type="scientific">Nitrospira defluvii</name>
    <dbReference type="NCBI Taxonomy" id="330214"/>
    <lineage>
        <taxon>Bacteria</taxon>
        <taxon>Pseudomonadati</taxon>
        <taxon>Nitrospirota</taxon>
        <taxon>Nitrospiria</taxon>
        <taxon>Nitrospirales</taxon>
        <taxon>Nitrospiraceae</taxon>
        <taxon>Nitrospira</taxon>
    </lineage>
</organism>
<dbReference type="HOGENOM" id="CLU_2128942_0_0_0"/>
<evidence type="ECO:0000313" key="1">
    <source>
        <dbReference type="EMBL" id="CBK41340.1"/>
    </source>
</evidence>
<name>D8PDN1_9BACT</name>
<dbReference type="EMBL" id="FP929003">
    <property type="protein sequence ID" value="CBK41340.1"/>
    <property type="molecule type" value="Genomic_DNA"/>
</dbReference>
<sequence>MVGRLDSLDTTPPVELDCTSSVTAPLAVVIRHVVGPIKPSKLAAAVGRTILAMIQPPAFLTIVTPVHLTILPAIFLPHISGPNPPRIISAPSAMTAAIPRSAVERAGAASRRT</sequence>